<proteinExistence type="predicted"/>
<dbReference type="InterPro" id="IPR010352">
    <property type="entry name" value="DUF945"/>
</dbReference>
<sequence>MSIKKISLLELFLWLFIFVLLLTLLSPLVMGVKIKHDYPGILKRLSDTLNVDIKINKYDQGFFSSNLDLSLMIPGFAETIKFKEKIIHGPIYFGLLSQRKWPFATAVVQGKLDASTSQHAWLTKVFSNNDTLVYQAIISYLGEIDSQLYLPAINAHLQDEIGQIYINSAGIIINQHYSPVSQHVNAEINIAKLKFKSTLFSLITDSVNISFTGYKGGNALLIGDSIVSVSLLDFYSGVDQFAVKDLVLRSVSSEEGHLINTFNQLKVRELLTSNQKFGPLVFNLNINGINAESLKQLKLLQQENKSKLAQGVSTEQINKIARTKIISLLPNMIKQIDMNVSPLSIASELGQLQAKLDFKLDNISPDILENPMLLLTAINFDLDLTVDPLLLKQLVRWEFEKNVQGLLDLSIVKSDASSTPPKAPNVATSIQRMLDKNWLVSRDQGYFAKITMQKGELLVNNKLVSPFEKITTSKANVAVVQ</sequence>
<gene>
    <name evidence="1" type="ORF">MNBD_GAMMA07-2213</name>
</gene>
<dbReference type="Pfam" id="PF06097">
    <property type="entry name" value="DUF945"/>
    <property type="match status" value="1"/>
</dbReference>
<dbReference type="AlphaFoldDB" id="A0A3B0X4L5"/>
<organism evidence="1">
    <name type="scientific">hydrothermal vent metagenome</name>
    <dbReference type="NCBI Taxonomy" id="652676"/>
    <lineage>
        <taxon>unclassified sequences</taxon>
        <taxon>metagenomes</taxon>
        <taxon>ecological metagenomes</taxon>
    </lineage>
</organism>
<evidence type="ECO:0000313" key="1">
    <source>
        <dbReference type="EMBL" id="VAW56509.1"/>
    </source>
</evidence>
<protein>
    <recommendedName>
        <fullName evidence="2">DUF945 domain-containing protein</fullName>
    </recommendedName>
</protein>
<evidence type="ECO:0008006" key="2">
    <source>
        <dbReference type="Google" id="ProtNLM"/>
    </source>
</evidence>
<reference evidence="1" key="1">
    <citation type="submission" date="2018-06" db="EMBL/GenBank/DDBJ databases">
        <authorList>
            <person name="Zhirakovskaya E."/>
        </authorList>
    </citation>
    <scope>NUCLEOTIDE SEQUENCE</scope>
</reference>
<accession>A0A3B0X4L5</accession>
<dbReference type="EMBL" id="UOFF01000239">
    <property type="protein sequence ID" value="VAW56509.1"/>
    <property type="molecule type" value="Genomic_DNA"/>
</dbReference>
<name>A0A3B0X4L5_9ZZZZ</name>